<dbReference type="Proteomes" id="UP000310687">
    <property type="component" value="Unassembled WGS sequence"/>
</dbReference>
<evidence type="ECO:0000259" key="2">
    <source>
        <dbReference type="PROSITE" id="PS50181"/>
    </source>
</evidence>
<sequence length="500" mass="55827">MALVNLPPELLLRVSTFLTTTELGNFRLTNKHVERTLFDSFAREFFTKKQFMLEQISLQALVDISKHPTLSLRLSEVVIGTQVFPPDPELASSFGRAMSEAGYVHHEVLMATGQAMHMLAAAFSRLPNLRTVGLRDYNGLGRYRDGEFATWKSWGWSFGWEHQDTYLPSGQYHRTLRIIPPESILPVILYALGTANVVPESIHVFLRKHAKLTPRSFNVLDGYMGEKIRPVLGEMKELMLAIALDSPYPSFMPSLPPDSRTATDATLARLLQCMPKLQTLRLNFDPHQSLGSHFLGWLGSPVPGTPTLSPSSTISSVALPNLTALELGMLNVPASVLLKVLTKFNLESFSMWKCVLHSASLDNEEDCLRPLLHDLAVALPQSTRLKSVLIGFPSQMYCDNGFGFGREDPICFKPVGAGDVGTYDKAELKSEVKHHAGPGTSMKDWLEMLSKRTHIRTPEEYSDISLSPETVHSDILDPDEERDDDGDEDDDEDTDEDEDE</sequence>
<evidence type="ECO:0000313" key="3">
    <source>
        <dbReference type="EMBL" id="THW48624.1"/>
    </source>
</evidence>
<name>A0A4V4IK28_AURPU</name>
<reference evidence="3 4" key="1">
    <citation type="submission" date="2018-10" db="EMBL/GenBank/DDBJ databases">
        <title>Fifty Aureobasidium pullulans genomes reveal a recombining polyextremotolerant generalist.</title>
        <authorList>
            <person name="Gostincar C."/>
            <person name="Turk M."/>
            <person name="Zajc J."/>
            <person name="Gunde-Cimerman N."/>
        </authorList>
    </citation>
    <scope>NUCLEOTIDE SEQUENCE [LARGE SCALE GENOMIC DNA]</scope>
    <source>
        <strain evidence="3 4">EXF-11013</strain>
    </source>
</reference>
<dbReference type="InterPro" id="IPR001810">
    <property type="entry name" value="F-box_dom"/>
</dbReference>
<feature type="domain" description="F-box" evidence="2">
    <location>
        <begin position="1"/>
        <end position="49"/>
    </location>
</feature>
<dbReference type="PROSITE" id="PS50181">
    <property type="entry name" value="FBOX"/>
    <property type="match status" value="1"/>
</dbReference>
<evidence type="ECO:0000256" key="1">
    <source>
        <dbReference type="SAM" id="MobiDB-lite"/>
    </source>
</evidence>
<gene>
    <name evidence="3" type="ORF">D6D22_02091</name>
</gene>
<protein>
    <recommendedName>
        <fullName evidence="2">F-box domain-containing protein</fullName>
    </recommendedName>
</protein>
<evidence type="ECO:0000313" key="4">
    <source>
        <dbReference type="Proteomes" id="UP000310687"/>
    </source>
</evidence>
<organism evidence="3 4">
    <name type="scientific">Aureobasidium pullulans</name>
    <name type="common">Black yeast</name>
    <name type="synonym">Pullularia pullulans</name>
    <dbReference type="NCBI Taxonomy" id="5580"/>
    <lineage>
        <taxon>Eukaryota</taxon>
        <taxon>Fungi</taxon>
        <taxon>Dikarya</taxon>
        <taxon>Ascomycota</taxon>
        <taxon>Pezizomycotina</taxon>
        <taxon>Dothideomycetes</taxon>
        <taxon>Dothideomycetidae</taxon>
        <taxon>Dothideales</taxon>
        <taxon>Saccotheciaceae</taxon>
        <taxon>Aureobasidium</taxon>
    </lineage>
</organism>
<feature type="compositionally biased region" description="Acidic residues" evidence="1">
    <location>
        <begin position="476"/>
        <end position="500"/>
    </location>
</feature>
<dbReference type="CDD" id="cd09917">
    <property type="entry name" value="F-box_SF"/>
    <property type="match status" value="1"/>
</dbReference>
<dbReference type="AlphaFoldDB" id="A0A4V4IK28"/>
<feature type="region of interest" description="Disordered" evidence="1">
    <location>
        <begin position="458"/>
        <end position="500"/>
    </location>
</feature>
<proteinExistence type="predicted"/>
<comment type="caution">
    <text evidence="3">The sequence shown here is derived from an EMBL/GenBank/DDBJ whole genome shotgun (WGS) entry which is preliminary data.</text>
</comment>
<accession>A0A4V4IK28</accession>
<dbReference type="EMBL" id="QZAL01000017">
    <property type="protein sequence ID" value="THW48624.1"/>
    <property type="molecule type" value="Genomic_DNA"/>
</dbReference>